<organism evidence="3 4">
    <name type="scientific">Rhizophagus irregularis</name>
    <dbReference type="NCBI Taxonomy" id="588596"/>
    <lineage>
        <taxon>Eukaryota</taxon>
        <taxon>Fungi</taxon>
        <taxon>Fungi incertae sedis</taxon>
        <taxon>Mucoromycota</taxon>
        <taxon>Glomeromycotina</taxon>
        <taxon>Glomeromycetes</taxon>
        <taxon>Glomerales</taxon>
        <taxon>Glomeraceae</taxon>
        <taxon>Rhizophagus</taxon>
    </lineage>
</organism>
<keyword evidence="1" id="KW-0175">Coiled coil</keyword>
<dbReference type="VEuPathDB" id="FungiDB:FUN_006865"/>
<feature type="coiled-coil region" evidence="1">
    <location>
        <begin position="25"/>
        <end position="73"/>
    </location>
</feature>
<name>A0A2N0NUN4_9GLOM</name>
<comment type="caution">
    <text evidence="3">The sequence shown here is derived from an EMBL/GenBank/DDBJ whole genome shotgun (WGS) entry which is preliminary data.</text>
</comment>
<feature type="compositionally biased region" description="Basic residues" evidence="2">
    <location>
        <begin position="170"/>
        <end position="183"/>
    </location>
</feature>
<reference evidence="3 4" key="1">
    <citation type="submission" date="2016-04" db="EMBL/GenBank/DDBJ databases">
        <title>Genome analyses suggest a sexual origin of heterokaryosis in a supposedly ancient asexual fungus.</title>
        <authorList>
            <person name="Ropars J."/>
            <person name="Sedzielewska K."/>
            <person name="Noel J."/>
            <person name="Charron P."/>
            <person name="Farinelli L."/>
            <person name="Marton T."/>
            <person name="Kruger M."/>
            <person name="Pelin A."/>
            <person name="Brachmann A."/>
            <person name="Corradi N."/>
        </authorList>
    </citation>
    <scope>NUCLEOTIDE SEQUENCE [LARGE SCALE GENOMIC DNA]</scope>
    <source>
        <strain evidence="3 4">A5</strain>
    </source>
</reference>
<reference evidence="3 4" key="2">
    <citation type="submission" date="2017-09" db="EMBL/GenBank/DDBJ databases">
        <title>Extensive intraspecific genome diversity in a model arbuscular mycorrhizal fungus.</title>
        <authorList>
            <person name="Chen E.C."/>
            <person name="Morin E."/>
            <person name="Beaudet D."/>
            <person name="Noel J."/>
            <person name="Ndikumana S."/>
            <person name="Charron P."/>
            <person name="St-Onge C."/>
            <person name="Giorgi J."/>
            <person name="Grigoriev I.V."/>
            <person name="Roux C."/>
            <person name="Martin F.M."/>
            <person name="Corradi N."/>
        </authorList>
    </citation>
    <scope>NUCLEOTIDE SEQUENCE [LARGE SCALE GENOMIC DNA]</scope>
    <source>
        <strain evidence="3 4">A5</strain>
    </source>
</reference>
<evidence type="ECO:0000256" key="2">
    <source>
        <dbReference type="SAM" id="MobiDB-lite"/>
    </source>
</evidence>
<protein>
    <submittedName>
        <fullName evidence="3">Uncharacterized protein</fullName>
    </submittedName>
</protein>
<dbReference type="VEuPathDB" id="FungiDB:RhiirFUN_000805"/>
<proteinExistence type="predicted"/>
<sequence>MKKEHQEVIDQVMKKRVNRICNFELGNLKKETLRLQNELKQEKSKVAGMKRKIDNLEDHVRRIEEENSMLRDFNEIFSNESNELSIFTKRLNKRLKSREESPDEVATVDARAEMKNLLKGQIPEEYRLDYGKTFSEQTAKIYEKLIPELKKLMSGHYNPSVTQLSDWLRSMHKHKRDRQRKRQSGQLDKVDRRMHVNARLSEKKNRRVKAAIKLYERNDANIQEFDKDELLPMLLQNDCYSIEQSDSKDESRQKLPNNKRFLHVYDWKWRLNKLK</sequence>
<feature type="region of interest" description="Disordered" evidence="2">
    <location>
        <begin position="170"/>
        <end position="189"/>
    </location>
</feature>
<evidence type="ECO:0000256" key="1">
    <source>
        <dbReference type="SAM" id="Coils"/>
    </source>
</evidence>
<dbReference type="AlphaFoldDB" id="A0A2N0NUN4"/>
<accession>A0A2N0NUN4</accession>
<dbReference type="EMBL" id="LLXJ01002713">
    <property type="protein sequence ID" value="PKB98286.1"/>
    <property type="molecule type" value="Genomic_DNA"/>
</dbReference>
<gene>
    <name evidence="3" type="ORF">RhiirA5_431635</name>
</gene>
<evidence type="ECO:0000313" key="3">
    <source>
        <dbReference type="EMBL" id="PKB98286.1"/>
    </source>
</evidence>
<evidence type="ECO:0000313" key="4">
    <source>
        <dbReference type="Proteomes" id="UP000232722"/>
    </source>
</evidence>
<dbReference type="VEuPathDB" id="FungiDB:RhiirA1_469492"/>
<dbReference type="Proteomes" id="UP000232722">
    <property type="component" value="Unassembled WGS sequence"/>
</dbReference>